<dbReference type="EMBL" id="SNYL01000001">
    <property type="protein sequence ID" value="TDQ45337.1"/>
    <property type="molecule type" value="Genomic_DNA"/>
</dbReference>
<dbReference type="Gene3D" id="3.30.2350.10">
    <property type="entry name" value="Pseudouridine synthase"/>
    <property type="match status" value="1"/>
</dbReference>
<dbReference type="PANTHER" id="PTHR21600">
    <property type="entry name" value="MITOCHONDRIAL RNA PSEUDOURIDINE SYNTHASE"/>
    <property type="match status" value="1"/>
</dbReference>
<dbReference type="SUPFAM" id="SSF55120">
    <property type="entry name" value="Pseudouridine synthase"/>
    <property type="match status" value="1"/>
</dbReference>
<dbReference type="GO" id="GO:0009982">
    <property type="term" value="F:pseudouridine synthase activity"/>
    <property type="evidence" value="ECO:0007669"/>
    <property type="project" value="InterPro"/>
</dbReference>
<keyword evidence="4" id="KW-1185">Reference proteome</keyword>
<dbReference type="InterPro" id="IPR020103">
    <property type="entry name" value="PsdUridine_synth_cat_dom_sf"/>
</dbReference>
<evidence type="ECO:0000256" key="1">
    <source>
        <dbReference type="SAM" id="MobiDB-lite"/>
    </source>
</evidence>
<dbReference type="GO" id="GO:0140098">
    <property type="term" value="F:catalytic activity, acting on RNA"/>
    <property type="evidence" value="ECO:0007669"/>
    <property type="project" value="UniProtKB-ARBA"/>
</dbReference>
<dbReference type="GO" id="GO:0000455">
    <property type="term" value="P:enzyme-directed rRNA pseudouridine synthesis"/>
    <property type="evidence" value="ECO:0007669"/>
    <property type="project" value="TreeGrafter"/>
</dbReference>
<dbReference type="GO" id="GO:0003723">
    <property type="term" value="F:RNA binding"/>
    <property type="evidence" value="ECO:0007669"/>
    <property type="project" value="InterPro"/>
</dbReference>
<dbReference type="InterPro" id="IPR006224">
    <property type="entry name" value="PsdUridine_synth_RluA-like_CS"/>
</dbReference>
<evidence type="ECO:0000313" key="4">
    <source>
        <dbReference type="Proteomes" id="UP000295510"/>
    </source>
</evidence>
<comment type="caution">
    <text evidence="3">The sequence shown here is derived from an EMBL/GenBank/DDBJ whole genome shotgun (WGS) entry which is preliminary data.</text>
</comment>
<dbReference type="InterPro" id="IPR006145">
    <property type="entry name" value="PsdUridine_synth_RsuA/RluA"/>
</dbReference>
<sequence length="324" mass="37347">MRDGVSPSCVALPRLRHSPWPTLLDFLAERLPRVSRDEWAQRMASGEVVDDAGQPLPPHAPYRHGARVYYWRTLPQEPDIPFQAQVLFRDERLLVADKPHFLPVTPGGRYVRQSLLVRLKHALNLPDLSPLHRIDRETAGLVVFSLRPQDRDAYQRLFRERRVHKTYEAIAPADAHRRWPLTRRSHILECEAAFYKMREAAPHEGRPPNSETHIDCIEQRGPWALYRLHPVTGRRHQLRVHMQGLGLPIVGDQFYPVVRRQPGEPEDFATPLRLLARAIAFDDPVTGEHRCFVSQRQLDWPATPEPTEPRDHSATLGLQNACDT</sequence>
<dbReference type="Pfam" id="PF00849">
    <property type="entry name" value="PseudoU_synth_2"/>
    <property type="match status" value="1"/>
</dbReference>
<protein>
    <submittedName>
        <fullName evidence="3">tRNA pseudouridine32 synthase/23S rRNA pseudouridine746 synthase</fullName>
    </submittedName>
</protein>
<proteinExistence type="predicted"/>
<dbReference type="PANTHER" id="PTHR21600:SF84">
    <property type="entry name" value="PSEUDOURIDINE SYNTHASE RSUA_RLUA-LIKE DOMAIN-CONTAINING PROTEIN"/>
    <property type="match status" value="1"/>
</dbReference>
<evidence type="ECO:0000259" key="2">
    <source>
        <dbReference type="Pfam" id="PF00849"/>
    </source>
</evidence>
<feature type="region of interest" description="Disordered" evidence="1">
    <location>
        <begin position="300"/>
        <end position="324"/>
    </location>
</feature>
<gene>
    <name evidence="3" type="ORF">DFR43_101240</name>
</gene>
<dbReference type="AlphaFoldDB" id="A0A4V3D6U6"/>
<feature type="domain" description="Pseudouridine synthase RsuA/RluA-like" evidence="2">
    <location>
        <begin position="93"/>
        <end position="243"/>
    </location>
</feature>
<organism evidence="3 4">
    <name type="scientific">Tepidicella xavieri</name>
    <dbReference type="NCBI Taxonomy" id="360241"/>
    <lineage>
        <taxon>Bacteria</taxon>
        <taxon>Pseudomonadati</taxon>
        <taxon>Pseudomonadota</taxon>
        <taxon>Betaproteobacteria</taxon>
        <taxon>Burkholderiales</taxon>
        <taxon>Tepidicella</taxon>
    </lineage>
</organism>
<name>A0A4V3D6U6_9BURK</name>
<dbReference type="PROSITE" id="PS01129">
    <property type="entry name" value="PSI_RLU"/>
    <property type="match status" value="1"/>
</dbReference>
<evidence type="ECO:0000313" key="3">
    <source>
        <dbReference type="EMBL" id="TDQ45337.1"/>
    </source>
</evidence>
<reference evidence="3 4" key="1">
    <citation type="submission" date="2019-03" db="EMBL/GenBank/DDBJ databases">
        <title>Genomic Encyclopedia of Type Strains, Phase IV (KMG-IV): sequencing the most valuable type-strain genomes for metagenomic binning, comparative biology and taxonomic classification.</title>
        <authorList>
            <person name="Goeker M."/>
        </authorList>
    </citation>
    <scope>NUCLEOTIDE SEQUENCE [LARGE SCALE GENOMIC DNA]</scope>
    <source>
        <strain evidence="3 4">DSM 19605</strain>
    </source>
</reference>
<accession>A0A4V3D6U6</accession>
<dbReference type="InterPro" id="IPR050188">
    <property type="entry name" value="RluA_PseudoU_synthase"/>
</dbReference>
<dbReference type="Proteomes" id="UP000295510">
    <property type="component" value="Unassembled WGS sequence"/>
</dbReference>